<feature type="transmembrane region" description="Helical" evidence="1">
    <location>
        <begin position="276"/>
        <end position="298"/>
    </location>
</feature>
<dbReference type="KEGG" id="aarg:Aargi30884_11880"/>
<dbReference type="InterPro" id="IPR006541">
    <property type="entry name" value="Bacteriocin_ass"/>
</dbReference>
<evidence type="ECO:0008006" key="4">
    <source>
        <dbReference type="Google" id="ProtNLM"/>
    </source>
</evidence>
<evidence type="ECO:0000313" key="2">
    <source>
        <dbReference type="EMBL" id="BBK22285.1"/>
    </source>
</evidence>
<keyword evidence="1" id="KW-1133">Transmembrane helix</keyword>
<dbReference type="NCBIfam" id="TIGR01654">
    <property type="entry name" value="bact_immun_7tm"/>
    <property type="match status" value="1"/>
</dbReference>
<evidence type="ECO:0000313" key="3">
    <source>
        <dbReference type="Proteomes" id="UP000464754"/>
    </source>
</evidence>
<gene>
    <name evidence="2" type="ORF">Aargi30884_11880</name>
</gene>
<feature type="transmembrane region" description="Helical" evidence="1">
    <location>
        <begin position="318"/>
        <end position="340"/>
    </location>
</feature>
<feature type="transmembrane region" description="Helical" evidence="1">
    <location>
        <begin position="679"/>
        <end position="700"/>
    </location>
</feature>
<accession>A0A6N4TIP5</accession>
<proteinExistence type="predicted"/>
<keyword evidence="3" id="KW-1185">Reference proteome</keyword>
<feature type="transmembrane region" description="Helical" evidence="1">
    <location>
        <begin position="611"/>
        <end position="631"/>
    </location>
</feature>
<protein>
    <recommendedName>
        <fullName evidence="4">Bacteriocin-associated integral membrane protein</fullName>
    </recommendedName>
</protein>
<evidence type="ECO:0000256" key="1">
    <source>
        <dbReference type="SAM" id="Phobius"/>
    </source>
</evidence>
<keyword evidence="1" id="KW-0812">Transmembrane</keyword>
<feature type="transmembrane region" description="Helical" evidence="1">
    <location>
        <begin position="244"/>
        <end position="264"/>
    </location>
</feature>
<name>A0A6N4TIP5_9FIRM</name>
<dbReference type="RefSeq" id="WP_163051720.1">
    <property type="nucleotide sequence ID" value="NZ_AP019695.1"/>
</dbReference>
<keyword evidence="1" id="KW-0472">Membrane</keyword>
<dbReference type="AlphaFoldDB" id="A0A6N4TIP5"/>
<dbReference type="EMBL" id="AP019695">
    <property type="protein sequence ID" value="BBK22285.1"/>
    <property type="molecule type" value="Genomic_DNA"/>
</dbReference>
<reference evidence="3" key="1">
    <citation type="submission" date="2019-05" db="EMBL/GenBank/DDBJ databases">
        <title>Complete genome sequencing of Absiella argi strain JCM 30884.</title>
        <authorList>
            <person name="Sakamoto M."/>
            <person name="Murakami T."/>
            <person name="Mori H."/>
        </authorList>
    </citation>
    <scope>NUCLEOTIDE SEQUENCE [LARGE SCALE GENOMIC DNA]</scope>
    <source>
        <strain evidence="3">JCM 30884</strain>
    </source>
</reference>
<feature type="transmembrane region" description="Helical" evidence="1">
    <location>
        <begin position="652"/>
        <end position="673"/>
    </location>
</feature>
<organism evidence="2 3">
    <name type="scientific">Amedibacterium intestinale</name>
    <dbReference type="NCBI Taxonomy" id="2583452"/>
    <lineage>
        <taxon>Bacteria</taxon>
        <taxon>Bacillati</taxon>
        <taxon>Bacillota</taxon>
        <taxon>Erysipelotrichia</taxon>
        <taxon>Erysipelotrichales</taxon>
        <taxon>Erysipelotrichaceae</taxon>
        <taxon>Amedibacterium</taxon>
    </lineage>
</organism>
<dbReference type="Proteomes" id="UP000464754">
    <property type="component" value="Chromosome"/>
</dbReference>
<sequence>MTYCYLLSYTLFYFAVTLNAKNNYIYNFEIPKNENDNPKNLEYLKKSAKENNVNFLREVSYYNDETEETYTESYLYLSTNTDLFNHIPISKGKLLYPDDMNKDVFLSTIETKSKEQVGTIEDFGGGHNFSIHSINNLIEQQSLSGKYKAECNDDESFNQFLESYINYVDKDNSHNGEDFIKSSVDTTYINTESANTSLLIFAFCIVLLVLTCVYYFVSQTKAISVMKLNGYSISEIKHKIFIDFYFCCSLCINVLIIIVSILTIPDITKDFLLKVILVNGISFVLSYLIINGICTLYIKHTQINYCIKGKKPLGAIIIFDLCFKVIISIIIVIIGGSLLVKLDDVRTKQENLKNWKVASNYGVFYPVRTGDETDDLRAGNYTLDLPTYKFYIDYLEPKLKSVYVNSSEYTKENISDTAGEDDYIRNMYVNTNYLDLFPVYDEHGNKIEISDSEENSIFLVPEKYKSMEKELLEYFSDVRTGAYKLHTEEYNQTGNKNTAKVKIIYTKNNQDVFSFNIDVFAENGNNITDPIIMVMTKANTLVPDVNYQSSSNMTLFIPLVNMDAKVTYSSIENKLNEYNLDDNFPYLVKTNDYILKTISEIESELTVLETILSIVTIMLVIVITQFIYLLFQKNKFEMFLKKSLGYSYLQKYGKIYSILILFNFMEFIVSFIFGVQFIVLIFVLKLLFETLLATALIIYFEKKNVVTVLKEGV</sequence>
<feature type="transmembrane region" description="Helical" evidence="1">
    <location>
        <begin position="198"/>
        <end position="217"/>
    </location>
</feature>